<dbReference type="PROSITE" id="PS00138">
    <property type="entry name" value="SUBTILASE_SER"/>
    <property type="match status" value="1"/>
</dbReference>
<dbReference type="Pfam" id="PF00082">
    <property type="entry name" value="Peptidase_S8"/>
    <property type="match status" value="1"/>
</dbReference>
<dbReference type="EMBL" id="JAAMPI010001245">
    <property type="protein sequence ID" value="KAF4626013.1"/>
    <property type="molecule type" value="Genomic_DNA"/>
</dbReference>
<keyword evidence="2" id="KW-0378">Hydrolase</keyword>
<dbReference type="GO" id="GO:0004252">
    <property type="term" value="F:serine-type endopeptidase activity"/>
    <property type="evidence" value="ECO:0007669"/>
    <property type="project" value="InterPro"/>
</dbReference>
<dbReference type="InterPro" id="IPR000209">
    <property type="entry name" value="Peptidase_S8/S53_dom"/>
</dbReference>
<evidence type="ECO:0000256" key="1">
    <source>
        <dbReference type="ARBA" id="ARBA00022670"/>
    </source>
</evidence>
<keyword evidence="6" id="KW-1185">Reference proteome</keyword>
<gene>
    <name evidence="5" type="ORF">G7Y89_g12155</name>
</gene>
<evidence type="ECO:0000313" key="5">
    <source>
        <dbReference type="EMBL" id="KAF4626013.1"/>
    </source>
</evidence>
<dbReference type="OrthoDB" id="206201at2759"/>
<proteinExistence type="predicted"/>
<protein>
    <recommendedName>
        <fullName evidence="4">Peptidase S8/S53 domain-containing protein</fullName>
    </recommendedName>
</protein>
<dbReference type="GO" id="GO:0006508">
    <property type="term" value="P:proteolysis"/>
    <property type="evidence" value="ECO:0007669"/>
    <property type="project" value="UniProtKB-KW"/>
</dbReference>
<name>A0A8H4RBS5_9HELO</name>
<dbReference type="Proteomes" id="UP000566819">
    <property type="component" value="Unassembled WGS sequence"/>
</dbReference>
<evidence type="ECO:0000313" key="6">
    <source>
        <dbReference type="Proteomes" id="UP000566819"/>
    </source>
</evidence>
<organism evidence="5 6">
    <name type="scientific">Cudoniella acicularis</name>
    <dbReference type="NCBI Taxonomy" id="354080"/>
    <lineage>
        <taxon>Eukaryota</taxon>
        <taxon>Fungi</taxon>
        <taxon>Dikarya</taxon>
        <taxon>Ascomycota</taxon>
        <taxon>Pezizomycotina</taxon>
        <taxon>Leotiomycetes</taxon>
        <taxon>Helotiales</taxon>
        <taxon>Tricladiaceae</taxon>
        <taxon>Cudoniella</taxon>
    </lineage>
</organism>
<dbReference type="InterPro" id="IPR023828">
    <property type="entry name" value="Peptidase_S8_Ser-AS"/>
</dbReference>
<evidence type="ECO:0000256" key="2">
    <source>
        <dbReference type="ARBA" id="ARBA00022801"/>
    </source>
</evidence>
<dbReference type="AlphaFoldDB" id="A0A8H4RBS5"/>
<keyword evidence="1" id="KW-0645">Protease</keyword>
<sequence>MPGVICINAANGDGVPSGFNPPIQPSSPNFSIVGEDVKSSWIKWHNAKKGQEDDEKVMSGTSVATPIAAGVAALTLEFAMQEDPSDEETNKILKDQLWYLKRHIGMVQVLTAMSEKIRDYNNIVPWNILKARRTRRKVATDIEGLMDSRFRNE</sequence>
<accession>A0A8H4RBS5</accession>
<reference evidence="5 6" key="1">
    <citation type="submission" date="2020-03" db="EMBL/GenBank/DDBJ databases">
        <title>Draft Genome Sequence of Cudoniella acicularis.</title>
        <authorList>
            <person name="Buettner E."/>
            <person name="Kellner H."/>
        </authorList>
    </citation>
    <scope>NUCLEOTIDE SEQUENCE [LARGE SCALE GENOMIC DNA]</scope>
    <source>
        <strain evidence="5 6">DSM 108380</strain>
    </source>
</reference>
<dbReference type="SUPFAM" id="SSF52743">
    <property type="entry name" value="Subtilisin-like"/>
    <property type="match status" value="1"/>
</dbReference>
<comment type="caution">
    <text evidence="5">The sequence shown here is derived from an EMBL/GenBank/DDBJ whole genome shotgun (WGS) entry which is preliminary data.</text>
</comment>
<dbReference type="InterPro" id="IPR036852">
    <property type="entry name" value="Peptidase_S8/S53_dom_sf"/>
</dbReference>
<evidence type="ECO:0000259" key="4">
    <source>
        <dbReference type="Pfam" id="PF00082"/>
    </source>
</evidence>
<evidence type="ECO:0000256" key="3">
    <source>
        <dbReference type="ARBA" id="ARBA00022825"/>
    </source>
</evidence>
<feature type="domain" description="Peptidase S8/S53" evidence="4">
    <location>
        <begin position="56"/>
        <end position="82"/>
    </location>
</feature>
<keyword evidence="3" id="KW-0720">Serine protease</keyword>
<dbReference type="Gene3D" id="3.40.50.200">
    <property type="entry name" value="Peptidase S8/S53 domain"/>
    <property type="match status" value="1"/>
</dbReference>
<dbReference type="CDD" id="cd00306">
    <property type="entry name" value="Peptidases_S8_S53"/>
    <property type="match status" value="1"/>
</dbReference>